<dbReference type="Gene3D" id="2.10.109.10">
    <property type="entry name" value="Umud Fragment, subunit A"/>
    <property type="match status" value="1"/>
</dbReference>
<proteinExistence type="inferred from homology"/>
<dbReference type="EC" id="3.4.21.-" evidence="10"/>
<comment type="subcellular location">
    <subcellularLocation>
        <location evidence="1">Mitochondrion inner membrane</location>
        <topology evidence="1">Single-pass membrane protein</topology>
    </subcellularLocation>
</comment>
<keyword evidence="13" id="KW-1185">Reference proteome</keyword>
<dbReference type="Proteomes" id="UP001447188">
    <property type="component" value="Unassembled WGS sequence"/>
</dbReference>
<dbReference type="InterPro" id="IPR037730">
    <property type="entry name" value="IMP2"/>
</dbReference>
<dbReference type="InterPro" id="IPR000223">
    <property type="entry name" value="Pept_S26A_signal_pept_1"/>
</dbReference>
<evidence type="ECO:0000256" key="1">
    <source>
        <dbReference type="ARBA" id="ARBA00004434"/>
    </source>
</evidence>
<dbReference type="SUPFAM" id="SSF51306">
    <property type="entry name" value="LexA/Signal peptidase"/>
    <property type="match status" value="1"/>
</dbReference>
<keyword evidence="3 10" id="KW-0645">Protease</keyword>
<evidence type="ECO:0000256" key="2">
    <source>
        <dbReference type="ARBA" id="ARBA00007066"/>
    </source>
</evidence>
<evidence type="ECO:0000256" key="4">
    <source>
        <dbReference type="ARBA" id="ARBA00022692"/>
    </source>
</evidence>
<evidence type="ECO:0000313" key="13">
    <source>
        <dbReference type="Proteomes" id="UP001447188"/>
    </source>
</evidence>
<dbReference type="InterPro" id="IPR019533">
    <property type="entry name" value="Peptidase_S26"/>
</dbReference>
<name>A0ABR3GMY9_9PEZI</name>
<evidence type="ECO:0000256" key="8">
    <source>
        <dbReference type="ARBA" id="ARBA00023128"/>
    </source>
</evidence>
<dbReference type="InterPro" id="IPR036286">
    <property type="entry name" value="LexA/Signal_pep-like_sf"/>
</dbReference>
<dbReference type="CDD" id="cd06530">
    <property type="entry name" value="S26_SPase_I"/>
    <property type="match status" value="1"/>
</dbReference>
<keyword evidence="4 10" id="KW-0812">Transmembrane</keyword>
<dbReference type="EMBL" id="JBBBZM010000037">
    <property type="protein sequence ID" value="KAL0637248.1"/>
    <property type="molecule type" value="Genomic_DNA"/>
</dbReference>
<accession>A0ABR3GMY9</accession>
<reference evidence="12 13" key="1">
    <citation type="submission" date="2024-02" db="EMBL/GenBank/DDBJ databases">
        <title>Discinaceae phylogenomics.</title>
        <authorList>
            <person name="Dirks A.C."/>
            <person name="James T.Y."/>
        </authorList>
    </citation>
    <scope>NUCLEOTIDE SEQUENCE [LARGE SCALE GENOMIC DNA]</scope>
    <source>
        <strain evidence="12 13">ACD0624</strain>
    </source>
</reference>
<keyword evidence="9 10" id="KW-0472">Membrane</keyword>
<protein>
    <recommendedName>
        <fullName evidence="10">Mitochondrial inner membrane protease subunit</fullName>
        <ecNumber evidence="10">3.4.21.-</ecNumber>
    </recommendedName>
</protein>
<sequence length="122" mass="13799">MTSRFARLLPHPAKAFRTYAVGFALWVPAIVFFVDHIASFHIVHGRSMSPTLSRDLIMVRRWGVTEGLRRGQVVLYRSPLDPETVAVKRVIALEGDMVKVRGPYPVKIVTIPEGQMWVEGDE</sequence>
<dbReference type="PANTHER" id="PTHR46041">
    <property type="entry name" value="MITOCHONDRIAL INNER MEMBRANE PROTEASE SUBUNIT 2"/>
    <property type="match status" value="1"/>
</dbReference>
<feature type="domain" description="Peptidase S26" evidence="11">
    <location>
        <begin position="24"/>
        <end position="101"/>
    </location>
</feature>
<evidence type="ECO:0000313" key="12">
    <source>
        <dbReference type="EMBL" id="KAL0637248.1"/>
    </source>
</evidence>
<organism evidence="12 13">
    <name type="scientific">Discina gigas</name>
    <dbReference type="NCBI Taxonomy" id="1032678"/>
    <lineage>
        <taxon>Eukaryota</taxon>
        <taxon>Fungi</taxon>
        <taxon>Dikarya</taxon>
        <taxon>Ascomycota</taxon>
        <taxon>Pezizomycotina</taxon>
        <taxon>Pezizomycetes</taxon>
        <taxon>Pezizales</taxon>
        <taxon>Discinaceae</taxon>
        <taxon>Discina</taxon>
    </lineage>
</organism>
<keyword evidence="5 10" id="KW-0999">Mitochondrion inner membrane</keyword>
<keyword evidence="8 10" id="KW-0496">Mitochondrion</keyword>
<feature type="non-terminal residue" evidence="12">
    <location>
        <position position="122"/>
    </location>
</feature>
<keyword evidence="7 10" id="KW-1133">Transmembrane helix</keyword>
<evidence type="ECO:0000256" key="10">
    <source>
        <dbReference type="RuleBase" id="RU362041"/>
    </source>
</evidence>
<evidence type="ECO:0000256" key="7">
    <source>
        <dbReference type="ARBA" id="ARBA00022989"/>
    </source>
</evidence>
<evidence type="ECO:0000259" key="11">
    <source>
        <dbReference type="Pfam" id="PF10502"/>
    </source>
</evidence>
<evidence type="ECO:0000256" key="9">
    <source>
        <dbReference type="ARBA" id="ARBA00023136"/>
    </source>
</evidence>
<evidence type="ECO:0000256" key="5">
    <source>
        <dbReference type="ARBA" id="ARBA00022792"/>
    </source>
</evidence>
<comment type="similarity">
    <text evidence="2">Belongs to the peptidase S26 family. IMP2 subfamily.</text>
</comment>
<dbReference type="NCBIfam" id="TIGR02227">
    <property type="entry name" value="sigpep_I_bact"/>
    <property type="match status" value="1"/>
</dbReference>
<keyword evidence="6 10" id="KW-0378">Hydrolase</keyword>
<dbReference type="PRINTS" id="PR00727">
    <property type="entry name" value="LEADERPTASE"/>
</dbReference>
<dbReference type="PANTHER" id="PTHR46041:SF2">
    <property type="entry name" value="MITOCHONDRIAL INNER MEMBRANE PROTEASE SUBUNIT 2"/>
    <property type="match status" value="1"/>
</dbReference>
<comment type="caution">
    <text evidence="12">The sequence shown here is derived from an EMBL/GenBank/DDBJ whole genome shotgun (WGS) entry which is preliminary data.</text>
</comment>
<feature type="transmembrane region" description="Helical" evidence="10">
    <location>
        <begin position="20"/>
        <end position="43"/>
    </location>
</feature>
<gene>
    <name evidence="12" type="ORF">Q9L58_003732</name>
</gene>
<evidence type="ECO:0000256" key="3">
    <source>
        <dbReference type="ARBA" id="ARBA00022670"/>
    </source>
</evidence>
<evidence type="ECO:0000256" key="6">
    <source>
        <dbReference type="ARBA" id="ARBA00022801"/>
    </source>
</evidence>
<dbReference type="Pfam" id="PF10502">
    <property type="entry name" value="Peptidase_S26"/>
    <property type="match status" value="1"/>
</dbReference>